<organism evidence="7 8">
    <name type="scientific">Triparma laevis f. longispina</name>
    <dbReference type="NCBI Taxonomy" id="1714387"/>
    <lineage>
        <taxon>Eukaryota</taxon>
        <taxon>Sar</taxon>
        <taxon>Stramenopiles</taxon>
        <taxon>Ochrophyta</taxon>
        <taxon>Bolidophyceae</taxon>
        <taxon>Parmales</taxon>
        <taxon>Triparmaceae</taxon>
        <taxon>Triparma</taxon>
    </lineage>
</organism>
<feature type="domain" description="HSF-type DNA-binding" evidence="6">
    <location>
        <begin position="130"/>
        <end position="229"/>
    </location>
</feature>
<evidence type="ECO:0000256" key="1">
    <source>
        <dbReference type="ARBA" id="ARBA00004123"/>
    </source>
</evidence>
<dbReference type="EMBL" id="BRXW01000016">
    <property type="protein sequence ID" value="GMH99840.1"/>
    <property type="molecule type" value="Genomic_DNA"/>
</dbReference>
<dbReference type="GO" id="GO:0003700">
    <property type="term" value="F:DNA-binding transcription factor activity"/>
    <property type="evidence" value="ECO:0007669"/>
    <property type="project" value="InterPro"/>
</dbReference>
<dbReference type="Proteomes" id="UP001165122">
    <property type="component" value="Unassembled WGS sequence"/>
</dbReference>
<reference evidence="8" key="1">
    <citation type="journal article" date="2023" name="Commun. Biol.">
        <title>Genome analysis of Parmales, the sister group of diatoms, reveals the evolutionary specialization of diatoms from phago-mixotrophs to photoautotrophs.</title>
        <authorList>
            <person name="Ban H."/>
            <person name="Sato S."/>
            <person name="Yoshikawa S."/>
            <person name="Yamada K."/>
            <person name="Nakamura Y."/>
            <person name="Ichinomiya M."/>
            <person name="Sato N."/>
            <person name="Blanc-Mathieu R."/>
            <person name="Endo H."/>
            <person name="Kuwata A."/>
            <person name="Ogata H."/>
        </authorList>
    </citation>
    <scope>NUCLEOTIDE SEQUENCE [LARGE SCALE GENOMIC DNA]</scope>
    <source>
        <strain evidence="8">NIES 3700</strain>
    </source>
</reference>
<dbReference type="SUPFAM" id="SSF46785">
    <property type="entry name" value="Winged helix' DNA-binding domain"/>
    <property type="match status" value="1"/>
</dbReference>
<accession>A0A9W7C543</accession>
<feature type="compositionally biased region" description="Pro residues" evidence="5">
    <location>
        <begin position="260"/>
        <end position="276"/>
    </location>
</feature>
<evidence type="ECO:0000313" key="7">
    <source>
        <dbReference type="EMBL" id="GMH99840.1"/>
    </source>
</evidence>
<evidence type="ECO:0000256" key="3">
    <source>
        <dbReference type="ARBA" id="ARBA00023242"/>
    </source>
</evidence>
<dbReference type="InterPro" id="IPR036390">
    <property type="entry name" value="WH_DNA-bd_sf"/>
</dbReference>
<evidence type="ECO:0000313" key="8">
    <source>
        <dbReference type="Proteomes" id="UP001165122"/>
    </source>
</evidence>
<feature type="compositionally biased region" description="Basic and acidic residues" evidence="5">
    <location>
        <begin position="379"/>
        <end position="393"/>
    </location>
</feature>
<comment type="caution">
    <text evidence="7">The sequence shown here is derived from an EMBL/GenBank/DDBJ whole genome shotgun (WGS) entry which is preliminary data.</text>
</comment>
<evidence type="ECO:0000256" key="4">
    <source>
        <dbReference type="RuleBase" id="RU004020"/>
    </source>
</evidence>
<evidence type="ECO:0000256" key="5">
    <source>
        <dbReference type="SAM" id="MobiDB-lite"/>
    </source>
</evidence>
<keyword evidence="8" id="KW-1185">Reference proteome</keyword>
<dbReference type="InterPro" id="IPR036388">
    <property type="entry name" value="WH-like_DNA-bd_sf"/>
</dbReference>
<dbReference type="SMART" id="SM00415">
    <property type="entry name" value="HSF"/>
    <property type="match status" value="1"/>
</dbReference>
<evidence type="ECO:0000259" key="6">
    <source>
        <dbReference type="SMART" id="SM00415"/>
    </source>
</evidence>
<dbReference type="Gene3D" id="1.10.10.10">
    <property type="entry name" value="Winged helix-like DNA-binding domain superfamily/Winged helix DNA-binding domain"/>
    <property type="match status" value="1"/>
</dbReference>
<dbReference type="GO" id="GO:0043565">
    <property type="term" value="F:sequence-specific DNA binding"/>
    <property type="evidence" value="ECO:0007669"/>
    <property type="project" value="InterPro"/>
</dbReference>
<dbReference type="PANTHER" id="PTHR10015:SF206">
    <property type="entry name" value="HSF-TYPE DNA-BINDING DOMAIN-CONTAINING PROTEIN"/>
    <property type="match status" value="1"/>
</dbReference>
<dbReference type="Pfam" id="PF00447">
    <property type="entry name" value="HSF_DNA-bind"/>
    <property type="match status" value="1"/>
</dbReference>
<gene>
    <name evidence="7" type="ORF">TrLO_g748</name>
</gene>
<name>A0A9W7C543_9STRA</name>
<keyword evidence="3" id="KW-0539">Nucleus</keyword>
<dbReference type="OrthoDB" id="60033at2759"/>
<feature type="region of interest" description="Disordered" evidence="5">
    <location>
        <begin position="257"/>
        <end position="291"/>
    </location>
</feature>
<comment type="similarity">
    <text evidence="4">Belongs to the HSF family.</text>
</comment>
<dbReference type="PANTHER" id="PTHR10015">
    <property type="entry name" value="HEAT SHOCK TRANSCRIPTION FACTOR"/>
    <property type="match status" value="1"/>
</dbReference>
<proteinExistence type="inferred from homology"/>
<feature type="region of interest" description="Disordered" evidence="5">
    <location>
        <begin position="379"/>
        <end position="429"/>
    </location>
</feature>
<feature type="compositionally biased region" description="Basic residues" evidence="5">
    <location>
        <begin position="413"/>
        <end position="429"/>
    </location>
</feature>
<keyword evidence="2" id="KW-0238">DNA-binding</keyword>
<dbReference type="GO" id="GO:0005634">
    <property type="term" value="C:nucleus"/>
    <property type="evidence" value="ECO:0007669"/>
    <property type="project" value="UniProtKB-SubCell"/>
</dbReference>
<evidence type="ECO:0000256" key="2">
    <source>
        <dbReference type="ARBA" id="ARBA00023125"/>
    </source>
</evidence>
<sequence>MKYSQSRSKPSASAAATLLSVLQPFSPSSAPEIVTRSSTIHQAPAPAPAPFTPSSVVPEIGTRVRGEFSFVNGEHVKAWFDGTIVRIEGRRTTTDVQKKYVVNWIGGEQDTYNKKTILRLMKNWTKDVSSLTPWPQKLMDMLTEEKENECIVAWLPEGNAFTIKDLKRFVSDILPRYFGEDATMKKLGCQLSNHGFHSAGTGGGNTGGPYKHNLFLRDQPELCSQIKSINRTRKKSPKENAPLIDHDLASSEIALSVPQDPIPPRPSTPAPLPQPQSPSASKPDEFPDQVSPDVATAKTTIDNLVSSTTATTVENKALKAFASSQALEIKKLRLEIQDQSTILRSQNEEIKNRLDFSTRQNELLKISESSCRSLLDVIERQKPDNNSSSHKETDDDNMDDVDLYFSNEEAKLNKKKKKEEKRSRKKART</sequence>
<dbReference type="AlphaFoldDB" id="A0A9W7C543"/>
<protein>
    <recommendedName>
        <fullName evidence="6">HSF-type DNA-binding domain-containing protein</fullName>
    </recommendedName>
</protein>
<dbReference type="InterPro" id="IPR000232">
    <property type="entry name" value="HSF_DNA-bd"/>
</dbReference>
<comment type="subcellular location">
    <subcellularLocation>
        <location evidence="1">Nucleus</location>
    </subcellularLocation>
</comment>